<evidence type="ECO:0000256" key="1">
    <source>
        <dbReference type="SAM" id="MobiDB-lite"/>
    </source>
</evidence>
<proteinExistence type="predicted"/>
<dbReference type="Proteomes" id="UP000266188">
    <property type="component" value="Unassembled WGS sequence"/>
</dbReference>
<sequence length="269" mass="30465">MYGLPGNPNSQRLNRNAVETRVHCFWNHLIETASPVTGSMLIWDTGEYEVLPYQIEVKGPETESEGSELGASDHELDAEMKSENEKLKESFHNRKIRLRLHGTRLPKNYTITLRLDKASGFSKPVHLPQKRKRRRLQSTRAVNSRRQSTSSPSLSPPPANSYETQPKDQHTDPEDSSETNAPASSDTETDHQIRINNAYPGSTNTIGSIHQRRWFITLDRENSGFVPENSTGSGKKTWVRKREPRTGELMGFEPFYVHGPDVERSVVTG</sequence>
<evidence type="ECO:0000313" key="4">
    <source>
        <dbReference type="Proteomes" id="UP000266188"/>
    </source>
</evidence>
<feature type="compositionally biased region" description="Basic residues" evidence="1">
    <location>
        <begin position="128"/>
        <end position="137"/>
    </location>
</feature>
<dbReference type="PANTHER" id="PTHR39465:SF1">
    <property type="entry name" value="DNA LIGASE D 3'-PHOSPHOESTERASE DOMAIN-CONTAINING PROTEIN"/>
    <property type="match status" value="1"/>
</dbReference>
<evidence type="ECO:0000313" key="3">
    <source>
        <dbReference type="EMBL" id="RJE17454.1"/>
    </source>
</evidence>
<protein>
    <recommendedName>
        <fullName evidence="2">DNA ligase D 3'-phosphoesterase domain-containing protein</fullName>
    </recommendedName>
</protein>
<dbReference type="AlphaFoldDB" id="A0A3A2ZDN5"/>
<name>A0A3A2ZDN5_9EURO</name>
<dbReference type="OrthoDB" id="2588098at2759"/>
<gene>
    <name evidence="3" type="ORF">PHISCL_10209</name>
</gene>
<feature type="domain" description="DNA ligase D 3'-phosphoesterase" evidence="2">
    <location>
        <begin position="1"/>
        <end position="111"/>
    </location>
</feature>
<dbReference type="EMBL" id="MVGC01000937">
    <property type="protein sequence ID" value="RJE17454.1"/>
    <property type="molecule type" value="Genomic_DNA"/>
</dbReference>
<dbReference type="Pfam" id="PF13298">
    <property type="entry name" value="LigD_N"/>
    <property type="match status" value="1"/>
</dbReference>
<feature type="compositionally biased region" description="Polar residues" evidence="1">
    <location>
        <begin position="138"/>
        <end position="147"/>
    </location>
</feature>
<feature type="non-terminal residue" evidence="3">
    <location>
        <position position="269"/>
    </location>
</feature>
<organism evidence="3 4">
    <name type="scientific">Aspergillus sclerotialis</name>
    <dbReference type="NCBI Taxonomy" id="2070753"/>
    <lineage>
        <taxon>Eukaryota</taxon>
        <taxon>Fungi</taxon>
        <taxon>Dikarya</taxon>
        <taxon>Ascomycota</taxon>
        <taxon>Pezizomycotina</taxon>
        <taxon>Eurotiomycetes</taxon>
        <taxon>Eurotiomycetidae</taxon>
        <taxon>Eurotiales</taxon>
        <taxon>Aspergillaceae</taxon>
        <taxon>Aspergillus</taxon>
        <taxon>Aspergillus subgen. Polypaecilum</taxon>
    </lineage>
</organism>
<reference evidence="4" key="1">
    <citation type="submission" date="2017-02" db="EMBL/GenBank/DDBJ databases">
        <authorList>
            <person name="Tafer H."/>
            <person name="Lopandic K."/>
        </authorList>
    </citation>
    <scope>NUCLEOTIDE SEQUENCE [LARGE SCALE GENOMIC DNA]</scope>
    <source>
        <strain evidence="4">CBS 366.77</strain>
    </source>
</reference>
<feature type="region of interest" description="Disordered" evidence="1">
    <location>
        <begin position="122"/>
        <end position="192"/>
    </location>
</feature>
<dbReference type="PANTHER" id="PTHR39465">
    <property type="entry name" value="DNA LIGASE D, 3'-PHOSPHOESTERASE DOMAIN"/>
    <property type="match status" value="1"/>
</dbReference>
<evidence type="ECO:0000259" key="2">
    <source>
        <dbReference type="Pfam" id="PF13298"/>
    </source>
</evidence>
<dbReference type="InterPro" id="IPR014144">
    <property type="entry name" value="LigD_PE_domain"/>
</dbReference>
<keyword evidence="4" id="KW-1185">Reference proteome</keyword>
<accession>A0A3A2ZDN5</accession>
<comment type="caution">
    <text evidence="3">The sequence shown here is derived from an EMBL/GenBank/DDBJ whole genome shotgun (WGS) entry which is preliminary data.</text>
</comment>